<gene>
    <name evidence="1" type="primary">rep</name>
</gene>
<reference evidence="1" key="1">
    <citation type="journal article" date="2004" name="Microbiology">
        <title>Sequence analysis of two plasmids from the phytoplasma beet leafhopper-transmitted virescence agent.</title>
        <authorList>
            <person name="Liefting L.W."/>
            <person name="Shaw M.E."/>
            <person name="Kirkpatrick B.C."/>
        </authorList>
    </citation>
    <scope>NUCLEOTIDE SEQUENCE</scope>
    <source>
        <plasmid evidence="1">pBLTVA-1</plasmid>
    </source>
</reference>
<geneLocation type="plasmid" evidence="1">
    <name>pBLTVA-1</name>
</geneLocation>
<organism evidence="1">
    <name type="scientific">Beet leafhopper transmitted virescence phytoplasma</name>
    <dbReference type="NCBI Taxonomy" id="37694"/>
    <lineage>
        <taxon>Bacteria</taxon>
        <taxon>Bacillati</taxon>
        <taxon>Mycoplasmatota</taxon>
        <taxon>Mollicutes</taxon>
        <taxon>Acholeplasmatales</taxon>
        <taxon>Acholeplasmataceae</taxon>
        <taxon>Candidatus Phytoplasma</taxon>
    </lineage>
</organism>
<name>Q6JKN4_9MOLU</name>
<dbReference type="EMBL" id="AY423627">
    <property type="protein sequence ID" value="AAR84206.1"/>
    <property type="molecule type" value="Genomic_DNA"/>
</dbReference>
<proteinExistence type="predicted"/>
<evidence type="ECO:0000313" key="1">
    <source>
        <dbReference type="EMBL" id="AAR84206.1"/>
    </source>
</evidence>
<keyword evidence="1" id="KW-0614">Plasmid</keyword>
<sequence>MNNKKKLRIRYKHIGFTYNNCFEVELKDIKAFFIDIFKYHYKNNSIKYLLIAKNQIENETKILLLLEKKPDWNTIDKFIYLNEIPLIKNIESPQSLHGEWLTDNNNQYLEYGELLKSSNISLAKPKEQENDFEEFITNLRTIFNNDKEMTTNDATRLIYEFLDETKNSKRYNSLTQIKRIIAQYFLRPIDPTKNWHIHPIETFKHENQDIKNIKELILKQLKELKKPGGRPKSIVIEGCTRIGKTNFIVSFLKSLNVKFNLQKGDLSFSRKRYSDDALVDIWDDLNIFEIRNKNLIQSIFTCSQASQIIKSPDKFENERELNKNHLSIFLCNGHSSFKRFVNNTKNDDLKKYFDLNTEFYDISSEDNLYISDEEQEKRKQTIYNNTIKPNENRETLTNVAMELFGKDKTEVID</sequence>
<accession>Q6JKN4</accession>
<protein>
    <submittedName>
        <fullName evidence="1">Putative replication-associated protein</fullName>
    </submittedName>
</protein>
<dbReference type="AlphaFoldDB" id="Q6JKN4"/>